<dbReference type="SUPFAM" id="SSF81606">
    <property type="entry name" value="PP2C-like"/>
    <property type="match status" value="1"/>
</dbReference>
<organism evidence="4 5">
    <name type="scientific">Candidatus Fimiplasma intestinipullorum</name>
    <dbReference type="NCBI Taxonomy" id="2840825"/>
    <lineage>
        <taxon>Bacteria</taxon>
        <taxon>Bacillati</taxon>
        <taxon>Bacillota</taxon>
        <taxon>Clostridia</taxon>
        <taxon>Eubacteriales</taxon>
        <taxon>Candidatus Fimiplasma</taxon>
    </lineage>
</organism>
<comment type="caution">
    <text evidence="4">The sequence shown here is derived from an EMBL/GenBank/DDBJ whole genome shotgun (WGS) entry which is preliminary data.</text>
</comment>
<keyword evidence="2" id="KW-0472">Membrane</keyword>
<reference evidence="4" key="1">
    <citation type="submission" date="2020-10" db="EMBL/GenBank/DDBJ databases">
        <authorList>
            <person name="Gilroy R."/>
        </authorList>
    </citation>
    <scope>NUCLEOTIDE SEQUENCE</scope>
    <source>
        <strain evidence="4">CHK195-11698</strain>
    </source>
</reference>
<reference evidence="4" key="2">
    <citation type="journal article" date="2021" name="PeerJ">
        <title>Extensive microbial diversity within the chicken gut microbiome revealed by metagenomics and culture.</title>
        <authorList>
            <person name="Gilroy R."/>
            <person name="Ravi A."/>
            <person name="Getino M."/>
            <person name="Pursley I."/>
            <person name="Horton D.L."/>
            <person name="Alikhan N.F."/>
            <person name="Baker D."/>
            <person name="Gharbi K."/>
            <person name="Hall N."/>
            <person name="Watson M."/>
            <person name="Adriaenssens E.M."/>
            <person name="Foster-Nyarko E."/>
            <person name="Jarju S."/>
            <person name="Secka A."/>
            <person name="Antonio M."/>
            <person name="Oren A."/>
            <person name="Chaudhuri R.R."/>
            <person name="La Ragione R."/>
            <person name="Hildebrand F."/>
            <person name="Pallen M.J."/>
        </authorList>
    </citation>
    <scope>NUCLEOTIDE SEQUENCE</scope>
    <source>
        <strain evidence="4">CHK195-11698</strain>
    </source>
</reference>
<dbReference type="AlphaFoldDB" id="A0A9D1KZX8"/>
<feature type="compositionally biased region" description="Basic and acidic residues" evidence="1">
    <location>
        <begin position="260"/>
        <end position="271"/>
    </location>
</feature>
<evidence type="ECO:0000256" key="1">
    <source>
        <dbReference type="SAM" id="MobiDB-lite"/>
    </source>
</evidence>
<dbReference type="EMBL" id="DVMJ01000067">
    <property type="protein sequence ID" value="HIU14038.1"/>
    <property type="molecule type" value="Genomic_DNA"/>
</dbReference>
<dbReference type="Pfam" id="PF13672">
    <property type="entry name" value="PP2C_2"/>
    <property type="match status" value="1"/>
</dbReference>
<feature type="domain" description="PPM-type phosphatase" evidence="3">
    <location>
        <begin position="6"/>
        <end position="239"/>
    </location>
</feature>
<sequence length="355" mass="40074">MVKIIQINQTGKAHRIDGRSCEDALFVSEAPFVCCLADGVSNSTYGGLGAKHLVDSIGHYLTRENVLSRFSEMDAQSVRQDFVSMISQVTNYLCQHHPNSKPNDFAATFMACFIYQDTLTIVHAGDGAIFALHNTKKEVDPVILSYPDDNQFDQVYHAAHKDTISRLRVLRLRLSDLKGLILGTDGFTNAYLNPSYQGFDSESLLEAFDVRSNQELTDLVKNVHIREHQITDDISAIVVRFQGQVTQSSVSHQEVLLKMPEPEPVKREAPPLERQPSTQKKRKLKNRILPYVFAFLAFAIVIGLNLYVYFSMNTKLDELSSQLAEQQTKIDRIENLTQQNQLDLDSLMELQPPAE</sequence>
<keyword evidence="2" id="KW-1133">Transmembrane helix</keyword>
<dbReference type="InterPro" id="IPR036457">
    <property type="entry name" value="PPM-type-like_dom_sf"/>
</dbReference>
<gene>
    <name evidence="4" type="ORF">IAD15_08220</name>
</gene>
<dbReference type="Proteomes" id="UP000824175">
    <property type="component" value="Unassembled WGS sequence"/>
</dbReference>
<proteinExistence type="predicted"/>
<dbReference type="InterPro" id="IPR001932">
    <property type="entry name" value="PPM-type_phosphatase-like_dom"/>
</dbReference>
<evidence type="ECO:0000256" key="2">
    <source>
        <dbReference type="SAM" id="Phobius"/>
    </source>
</evidence>
<feature type="region of interest" description="Disordered" evidence="1">
    <location>
        <begin position="259"/>
        <end position="280"/>
    </location>
</feature>
<keyword evidence="2" id="KW-0812">Transmembrane</keyword>
<evidence type="ECO:0000313" key="4">
    <source>
        <dbReference type="EMBL" id="HIU14038.1"/>
    </source>
</evidence>
<name>A0A9D1KZX8_9FIRM</name>
<feature type="transmembrane region" description="Helical" evidence="2">
    <location>
        <begin position="288"/>
        <end position="310"/>
    </location>
</feature>
<dbReference type="SMART" id="SM00332">
    <property type="entry name" value="PP2Cc"/>
    <property type="match status" value="1"/>
</dbReference>
<protein>
    <submittedName>
        <fullName evidence="4">Protein phosphatase 2C domain-containing protein</fullName>
    </submittedName>
</protein>
<evidence type="ECO:0000313" key="5">
    <source>
        <dbReference type="Proteomes" id="UP000824175"/>
    </source>
</evidence>
<evidence type="ECO:0000259" key="3">
    <source>
        <dbReference type="SMART" id="SM00332"/>
    </source>
</evidence>
<accession>A0A9D1KZX8</accession>
<dbReference type="Gene3D" id="3.60.40.10">
    <property type="entry name" value="PPM-type phosphatase domain"/>
    <property type="match status" value="1"/>
</dbReference>